<evidence type="ECO:0000313" key="1">
    <source>
        <dbReference type="EMBL" id="KAJ9565903.1"/>
    </source>
</evidence>
<protein>
    <submittedName>
        <fullName evidence="1">Uncharacterized protein</fullName>
    </submittedName>
</protein>
<dbReference type="EMBL" id="JARYMX010000001">
    <property type="protein sequence ID" value="KAJ9565903.1"/>
    <property type="molecule type" value="Genomic_DNA"/>
</dbReference>
<dbReference type="AlphaFoldDB" id="A0AA38TRS6"/>
<keyword evidence="2" id="KW-1185">Reference proteome</keyword>
<dbReference type="Proteomes" id="UP001172457">
    <property type="component" value="Chromosome 1"/>
</dbReference>
<accession>A0AA38TRS6</accession>
<proteinExistence type="predicted"/>
<reference evidence="1" key="1">
    <citation type="submission" date="2023-03" db="EMBL/GenBank/DDBJ databases">
        <title>Chromosome-scale reference genome and RAD-based genetic map of yellow starthistle (Centaurea solstitialis) reveal putative structural variation and QTLs associated with invader traits.</title>
        <authorList>
            <person name="Reatini B."/>
            <person name="Cang F.A."/>
            <person name="Jiang Q."/>
            <person name="Mckibben M.T.W."/>
            <person name="Barker M.S."/>
            <person name="Rieseberg L.H."/>
            <person name="Dlugosch K.M."/>
        </authorList>
    </citation>
    <scope>NUCLEOTIDE SEQUENCE</scope>
    <source>
        <strain evidence="1">CAN-66</strain>
        <tissue evidence="1">Leaf</tissue>
    </source>
</reference>
<organism evidence="1 2">
    <name type="scientific">Centaurea solstitialis</name>
    <name type="common">yellow star-thistle</name>
    <dbReference type="NCBI Taxonomy" id="347529"/>
    <lineage>
        <taxon>Eukaryota</taxon>
        <taxon>Viridiplantae</taxon>
        <taxon>Streptophyta</taxon>
        <taxon>Embryophyta</taxon>
        <taxon>Tracheophyta</taxon>
        <taxon>Spermatophyta</taxon>
        <taxon>Magnoliopsida</taxon>
        <taxon>eudicotyledons</taxon>
        <taxon>Gunneridae</taxon>
        <taxon>Pentapetalae</taxon>
        <taxon>asterids</taxon>
        <taxon>campanulids</taxon>
        <taxon>Asterales</taxon>
        <taxon>Asteraceae</taxon>
        <taxon>Carduoideae</taxon>
        <taxon>Cardueae</taxon>
        <taxon>Centaureinae</taxon>
        <taxon>Centaurea</taxon>
    </lineage>
</organism>
<dbReference type="InterPro" id="IPR003337">
    <property type="entry name" value="Trehalose_PPase"/>
</dbReference>
<name>A0AA38TRS6_9ASTR</name>
<dbReference type="Pfam" id="PF02358">
    <property type="entry name" value="Trehalose_PPase"/>
    <property type="match status" value="1"/>
</dbReference>
<comment type="caution">
    <text evidence="1">The sequence shown here is derived from an EMBL/GenBank/DDBJ whole genome shotgun (WGS) entry which is preliminary data.</text>
</comment>
<sequence>MFPPTVMNVYTSDSYIEQKDTAIVWHHEDADRGVGWSQARELSDHLRSLLANQPVVVSRGRFIVKAKPPDQQSWEFLSHIPWVFSLYFLKVSRQALEQSLDCTSVGISAPLELTMFFIDE</sequence>
<gene>
    <name evidence="1" type="ORF">OSB04_001869</name>
</gene>
<dbReference type="GO" id="GO:0005992">
    <property type="term" value="P:trehalose biosynthetic process"/>
    <property type="evidence" value="ECO:0007669"/>
    <property type="project" value="InterPro"/>
</dbReference>
<evidence type="ECO:0000313" key="2">
    <source>
        <dbReference type="Proteomes" id="UP001172457"/>
    </source>
</evidence>